<dbReference type="EMBL" id="CP103300">
    <property type="protein sequence ID" value="UYM15980.1"/>
    <property type="molecule type" value="Genomic_DNA"/>
</dbReference>
<dbReference type="PANTHER" id="PTHR34614:SF2">
    <property type="entry name" value="TRANSPOSASE IS4-LIKE DOMAIN-CONTAINING PROTEIN"/>
    <property type="match status" value="1"/>
</dbReference>
<feature type="region of interest" description="Disordered" evidence="1">
    <location>
        <begin position="195"/>
        <end position="216"/>
    </location>
</feature>
<evidence type="ECO:0000256" key="1">
    <source>
        <dbReference type="SAM" id="MobiDB-lite"/>
    </source>
</evidence>
<dbReference type="Pfam" id="PF01609">
    <property type="entry name" value="DDE_Tnp_1"/>
    <property type="match status" value="1"/>
</dbReference>
<dbReference type="InterPro" id="IPR002559">
    <property type="entry name" value="Transposase_11"/>
</dbReference>
<dbReference type="RefSeq" id="WP_262598256.1">
    <property type="nucleotide sequence ID" value="NZ_CP103300.1"/>
</dbReference>
<feature type="compositionally biased region" description="Basic and acidic residues" evidence="1">
    <location>
        <begin position="207"/>
        <end position="216"/>
    </location>
</feature>
<evidence type="ECO:0000313" key="4">
    <source>
        <dbReference type="Proteomes" id="UP001163255"/>
    </source>
</evidence>
<sequence length="216" mass="24200">MEATIGKSGVLIANFEAVCRKVTPDLNQAILLLLTENRAGIPMFMKAASGNVTDKTSFKQVVSEHIKSFKAALNARYFIGDAALYVAETVQELSQQDQLFISRVPLNIGAAKELVQSAPLRSMVEVEGFEHYESVETLSDYAGVVQRWVLFRNNQSQKTEQKTLTRRMQKKSLKEFKELEKLGKKPLGAVHLLRRSTPAKPTTLTTESKEKRAVSW</sequence>
<protein>
    <submittedName>
        <fullName evidence="3">IS1634 family transposase</fullName>
    </submittedName>
</protein>
<gene>
    <name evidence="3" type="ORF">NX720_24725</name>
</gene>
<reference evidence="3" key="1">
    <citation type="submission" date="2022-10" db="EMBL/GenBank/DDBJ databases">
        <title>Completed Genome Sequence of two octocoral isolated bacterium, Endozoicomonas euniceicola EF212T and Endozoicomonas gorgoniicola PS125T.</title>
        <authorList>
            <person name="Chiou Y.-J."/>
            <person name="Chen Y.-H."/>
        </authorList>
    </citation>
    <scope>NUCLEOTIDE SEQUENCE</scope>
    <source>
        <strain evidence="3">EF212</strain>
    </source>
</reference>
<evidence type="ECO:0000259" key="2">
    <source>
        <dbReference type="Pfam" id="PF01609"/>
    </source>
</evidence>
<keyword evidence="4" id="KW-1185">Reference proteome</keyword>
<accession>A0ABY6GT92</accession>
<organism evidence="3 4">
    <name type="scientific">Endozoicomonas euniceicola</name>
    <dbReference type="NCBI Taxonomy" id="1234143"/>
    <lineage>
        <taxon>Bacteria</taxon>
        <taxon>Pseudomonadati</taxon>
        <taxon>Pseudomonadota</taxon>
        <taxon>Gammaproteobacteria</taxon>
        <taxon>Oceanospirillales</taxon>
        <taxon>Endozoicomonadaceae</taxon>
        <taxon>Endozoicomonas</taxon>
    </lineage>
</organism>
<evidence type="ECO:0000313" key="3">
    <source>
        <dbReference type="EMBL" id="UYM15980.1"/>
    </source>
</evidence>
<dbReference type="InterPro" id="IPR047654">
    <property type="entry name" value="IS1634_transpos"/>
</dbReference>
<proteinExistence type="predicted"/>
<dbReference type="PANTHER" id="PTHR34614">
    <property type="match status" value="1"/>
</dbReference>
<dbReference type="Proteomes" id="UP001163255">
    <property type="component" value="Chromosome"/>
</dbReference>
<dbReference type="NCBIfam" id="NF033559">
    <property type="entry name" value="transpos_IS1634"/>
    <property type="match status" value="1"/>
</dbReference>
<feature type="domain" description="Transposase IS4-like" evidence="2">
    <location>
        <begin position="32"/>
        <end position="171"/>
    </location>
</feature>
<name>A0ABY6GT92_9GAMM</name>